<dbReference type="SFLD" id="SFLDS00003">
    <property type="entry name" value="Haloacid_Dehalogenase"/>
    <property type="match status" value="1"/>
</dbReference>
<dbReference type="Pfam" id="PF00702">
    <property type="entry name" value="Hydrolase"/>
    <property type="match status" value="1"/>
</dbReference>
<organism evidence="1 2">
    <name type="scientific">Candidatus Limisoma intestinavium</name>
    <dbReference type="NCBI Taxonomy" id="2840856"/>
    <lineage>
        <taxon>Bacteria</taxon>
        <taxon>Pseudomonadati</taxon>
        <taxon>Bacteroidota</taxon>
        <taxon>Bacteroidia</taxon>
        <taxon>Bacteroidales</taxon>
        <taxon>Candidatus Limisoma</taxon>
    </lineage>
</organism>
<dbReference type="SFLD" id="SFLDG01129">
    <property type="entry name" value="C1.5:_HAD__Beta-PGM__Phosphata"/>
    <property type="match status" value="1"/>
</dbReference>
<dbReference type="Proteomes" id="UP000824076">
    <property type="component" value="Unassembled WGS sequence"/>
</dbReference>
<dbReference type="InterPro" id="IPR052550">
    <property type="entry name" value="Pyrimidine_5'-ntase_YjjG"/>
</dbReference>
<dbReference type="NCBIfam" id="TIGR01549">
    <property type="entry name" value="HAD-SF-IA-v1"/>
    <property type="match status" value="1"/>
</dbReference>
<proteinExistence type="predicted"/>
<dbReference type="InterPro" id="IPR006439">
    <property type="entry name" value="HAD-SF_hydro_IA"/>
</dbReference>
<dbReference type="InterPro" id="IPR023198">
    <property type="entry name" value="PGP-like_dom2"/>
</dbReference>
<dbReference type="EMBL" id="DVMS01000185">
    <property type="protein sequence ID" value="HIU39306.1"/>
    <property type="molecule type" value="Genomic_DNA"/>
</dbReference>
<dbReference type="Gene3D" id="3.40.50.1000">
    <property type="entry name" value="HAD superfamily/HAD-like"/>
    <property type="match status" value="1"/>
</dbReference>
<dbReference type="GO" id="GO:0008253">
    <property type="term" value="F:5'-nucleotidase activity"/>
    <property type="evidence" value="ECO:0007669"/>
    <property type="project" value="InterPro"/>
</dbReference>
<dbReference type="InterPro" id="IPR023214">
    <property type="entry name" value="HAD_sf"/>
</dbReference>
<dbReference type="SUPFAM" id="SSF56784">
    <property type="entry name" value="HAD-like"/>
    <property type="match status" value="1"/>
</dbReference>
<protein>
    <submittedName>
        <fullName evidence="1">Noncanonical pyrimidine nucleotidase, YjjG family</fullName>
    </submittedName>
</protein>
<name>A0A9D1IMJ3_9BACT</name>
<reference evidence="1" key="2">
    <citation type="journal article" date="2021" name="PeerJ">
        <title>Extensive microbial diversity within the chicken gut microbiome revealed by metagenomics and culture.</title>
        <authorList>
            <person name="Gilroy R."/>
            <person name="Ravi A."/>
            <person name="Getino M."/>
            <person name="Pursley I."/>
            <person name="Horton D.L."/>
            <person name="Alikhan N.F."/>
            <person name="Baker D."/>
            <person name="Gharbi K."/>
            <person name="Hall N."/>
            <person name="Watson M."/>
            <person name="Adriaenssens E.M."/>
            <person name="Foster-Nyarko E."/>
            <person name="Jarju S."/>
            <person name="Secka A."/>
            <person name="Antonio M."/>
            <person name="Oren A."/>
            <person name="Chaudhuri R.R."/>
            <person name="La Ragione R."/>
            <person name="Hildebrand F."/>
            <person name="Pallen M.J."/>
        </authorList>
    </citation>
    <scope>NUCLEOTIDE SEQUENCE</scope>
    <source>
        <strain evidence="1">17073</strain>
    </source>
</reference>
<dbReference type="PANTHER" id="PTHR47478">
    <property type="match status" value="1"/>
</dbReference>
<dbReference type="InterPro" id="IPR011951">
    <property type="entry name" value="HAD-SF_hydro_IA_YjjG/PynA"/>
</dbReference>
<dbReference type="NCBIfam" id="TIGR02254">
    <property type="entry name" value="YjjG_YfnB"/>
    <property type="match status" value="1"/>
</dbReference>
<sequence>MDRQLFDDVTTVFVDLDDTIWDFTANSKVAMRDVYMRYGLDAQSPYEQFIACYLRHNEELWTLYHHGKITQEYLKTERFRVSFEECGIEFQDSGMPARFDHDYLEKIVTLEKIVDGAYELLEHLQKRGEVHVLSNGFKNLQFRKLKSGKLDRYISKVVLSDDIGVTKPDRRLFDYALQVVGGEASTTVMIGDNYDADILGAHDAGWRTVFLDRKNLNPEPNVADLTVSRLTDIIPWL</sequence>
<dbReference type="InterPro" id="IPR036412">
    <property type="entry name" value="HAD-like_sf"/>
</dbReference>
<comment type="caution">
    <text evidence="1">The sequence shown here is derived from an EMBL/GenBank/DDBJ whole genome shotgun (WGS) entry which is preliminary data.</text>
</comment>
<reference evidence="1" key="1">
    <citation type="submission" date="2020-10" db="EMBL/GenBank/DDBJ databases">
        <authorList>
            <person name="Gilroy R."/>
        </authorList>
    </citation>
    <scope>NUCLEOTIDE SEQUENCE</scope>
    <source>
        <strain evidence="1">17073</strain>
    </source>
</reference>
<dbReference type="PANTHER" id="PTHR47478:SF1">
    <property type="entry name" value="PYRIMIDINE 5'-NUCLEOTIDASE YJJG"/>
    <property type="match status" value="1"/>
</dbReference>
<evidence type="ECO:0000313" key="1">
    <source>
        <dbReference type="EMBL" id="HIU39306.1"/>
    </source>
</evidence>
<dbReference type="Gene3D" id="1.10.150.240">
    <property type="entry name" value="Putative phosphatase, domain 2"/>
    <property type="match status" value="1"/>
</dbReference>
<dbReference type="AlphaFoldDB" id="A0A9D1IMJ3"/>
<evidence type="ECO:0000313" key="2">
    <source>
        <dbReference type="Proteomes" id="UP000824076"/>
    </source>
</evidence>
<dbReference type="NCBIfam" id="TIGR01509">
    <property type="entry name" value="HAD-SF-IA-v3"/>
    <property type="match status" value="1"/>
</dbReference>
<gene>
    <name evidence="1" type="ORF">IAD18_06545</name>
</gene>
<accession>A0A9D1IMJ3</accession>